<dbReference type="EMBL" id="CP064936">
    <property type="protein sequence ID" value="QQA01956.1"/>
    <property type="molecule type" value="Genomic_DNA"/>
</dbReference>
<evidence type="ECO:0000313" key="2">
    <source>
        <dbReference type="EMBL" id="QQA01956.1"/>
    </source>
</evidence>
<gene>
    <name evidence="2" type="ORF">IWA51_04995</name>
</gene>
<evidence type="ECO:0000313" key="3">
    <source>
        <dbReference type="Proteomes" id="UP000595224"/>
    </source>
</evidence>
<keyword evidence="3" id="KW-1185">Reference proteome</keyword>
<dbReference type="InterPro" id="IPR007607">
    <property type="entry name" value="BacA/B"/>
</dbReference>
<dbReference type="AlphaFoldDB" id="A0A7T3RF51"/>
<dbReference type="PANTHER" id="PTHR35024:SF4">
    <property type="entry name" value="POLYMER-FORMING CYTOSKELETAL PROTEIN"/>
    <property type="match status" value="1"/>
</dbReference>
<organism evidence="2 3">
    <name type="scientific">Treponema peruense</name>
    <dbReference type="NCBI Taxonomy" id="2787628"/>
    <lineage>
        <taxon>Bacteria</taxon>
        <taxon>Pseudomonadati</taxon>
        <taxon>Spirochaetota</taxon>
        <taxon>Spirochaetia</taxon>
        <taxon>Spirochaetales</taxon>
        <taxon>Treponemataceae</taxon>
        <taxon>Treponema</taxon>
    </lineage>
</organism>
<dbReference type="RefSeq" id="WP_177527455.1">
    <property type="nucleotide sequence ID" value="NZ_CBCSHE010000004.1"/>
</dbReference>
<accession>A0A7T3RF51</accession>
<evidence type="ECO:0000256" key="1">
    <source>
        <dbReference type="ARBA" id="ARBA00044755"/>
    </source>
</evidence>
<proteinExistence type="inferred from homology"/>
<sequence length="137" mass="14880">MSKENGNLTVFGQETEFDGVLEFTDSLVITGKFHGTIKATGDLEIDRSAVCDVDVMNAESIVVSGKVTGRIEASERVELCSGSRVKGDIKTARIRISDNVEFEGQVSMLSEVPDIDIFSVASAEYKDALIKKTDEAR</sequence>
<comment type="similarity">
    <text evidence="1">Belongs to the bactofilin family.</text>
</comment>
<dbReference type="PANTHER" id="PTHR35024">
    <property type="entry name" value="HYPOTHETICAL CYTOSOLIC PROTEIN"/>
    <property type="match status" value="1"/>
</dbReference>
<reference evidence="2 3" key="1">
    <citation type="submission" date="2020-11" db="EMBL/GenBank/DDBJ databases">
        <title>Treponema Peruensis nv. sp., first commensal Treponema isolated from human feces.</title>
        <authorList>
            <person name="Belkhou C."/>
            <person name="Raes J."/>
        </authorList>
    </citation>
    <scope>NUCLEOTIDE SEQUENCE [LARGE SCALE GENOMIC DNA]</scope>
    <source>
        <strain evidence="2 3">RCC2812</strain>
    </source>
</reference>
<dbReference type="KEGG" id="tper:IWA51_04995"/>
<name>A0A7T3RF51_9SPIR</name>
<dbReference type="Proteomes" id="UP000595224">
    <property type="component" value="Chromosome"/>
</dbReference>
<dbReference type="Pfam" id="PF04519">
    <property type="entry name" value="Bactofilin"/>
    <property type="match status" value="1"/>
</dbReference>
<protein>
    <submittedName>
        <fullName evidence="2">Polymer-forming cytoskeletal protein</fullName>
    </submittedName>
</protein>